<dbReference type="Pfam" id="PF08924">
    <property type="entry name" value="Rv2525c_GlyHyd-like"/>
    <property type="match status" value="1"/>
</dbReference>
<accession>A0A7G9RF04</accession>
<dbReference type="InterPro" id="IPR017853">
    <property type="entry name" value="GH"/>
</dbReference>
<dbReference type="EMBL" id="CP060713">
    <property type="protein sequence ID" value="QNN54179.1"/>
    <property type="molecule type" value="Genomic_DNA"/>
</dbReference>
<dbReference type="Proteomes" id="UP000515947">
    <property type="component" value="Chromosome"/>
</dbReference>
<sequence>MRRASILLLLAAAVAGALLGPWSDPSADATAEVMPGSFTGYAFDACQAPSQQQMDVWRRHSPYRAVGVYVSGANRACAEQRHLDRAWVAEQDRLGWLLLPLHVGRQASCAGVARWRLVSADPADGYAAAADQGREEADTAVAAARDLGIATGSTLWYDLEGFDTRGRQCRDSTVAMLAGWTGRLHDHGFRSGVYSSASSGIAVLERRRRAGAGGLPDRVWVADWNGREDVHSPVLAADAWAGDRVHQFRGTHTESYGGVPLVVDSNFLVTGGGTRAGRAAPAAATTPLLKFGSGGPAVRRLQRALNAAGPARLRVTGTFLAPTRDAVRALQRRRGLPATGVVTGRLWRQLQEDRR</sequence>
<evidence type="ECO:0000313" key="5">
    <source>
        <dbReference type="Proteomes" id="UP000515947"/>
    </source>
</evidence>
<gene>
    <name evidence="4" type="ORF">H9L09_07415</name>
</gene>
<keyword evidence="1" id="KW-0732">Signal</keyword>
<keyword evidence="5" id="KW-1185">Reference proteome</keyword>
<evidence type="ECO:0000259" key="3">
    <source>
        <dbReference type="Pfam" id="PF08924"/>
    </source>
</evidence>
<dbReference type="InterPro" id="IPR015020">
    <property type="entry name" value="Rv2525c-like_Glyco_Hydro-like"/>
</dbReference>
<dbReference type="Gene3D" id="1.10.101.10">
    <property type="entry name" value="PGBD-like superfamily/PGBD"/>
    <property type="match status" value="1"/>
</dbReference>
<dbReference type="Gene3D" id="3.20.20.80">
    <property type="entry name" value="Glycosidases"/>
    <property type="match status" value="1"/>
</dbReference>
<dbReference type="SUPFAM" id="SSF47090">
    <property type="entry name" value="PGBD-like"/>
    <property type="match status" value="1"/>
</dbReference>
<feature type="domain" description="Rv2525c-like glycoside hydrolase-like" evidence="3">
    <location>
        <begin position="57"/>
        <end position="267"/>
    </location>
</feature>
<evidence type="ECO:0000259" key="2">
    <source>
        <dbReference type="Pfam" id="PF01471"/>
    </source>
</evidence>
<name>A0A7G9RF04_9ACTN</name>
<feature type="signal peptide" evidence="1">
    <location>
        <begin position="1"/>
        <end position="19"/>
    </location>
</feature>
<dbReference type="AlphaFoldDB" id="A0A7G9RF04"/>
<dbReference type="InterPro" id="IPR002477">
    <property type="entry name" value="Peptidoglycan-bd-like"/>
</dbReference>
<dbReference type="KEGG" id="nmes:H9L09_07415"/>
<feature type="chain" id="PRO_5038570268" evidence="1">
    <location>
        <begin position="20"/>
        <end position="355"/>
    </location>
</feature>
<dbReference type="SUPFAM" id="SSF51445">
    <property type="entry name" value="(Trans)glycosidases"/>
    <property type="match status" value="1"/>
</dbReference>
<evidence type="ECO:0000256" key="1">
    <source>
        <dbReference type="SAM" id="SignalP"/>
    </source>
</evidence>
<dbReference type="InterPro" id="IPR036365">
    <property type="entry name" value="PGBD-like_sf"/>
</dbReference>
<proteinExistence type="predicted"/>
<dbReference type="Pfam" id="PF01471">
    <property type="entry name" value="PG_binding_1"/>
    <property type="match status" value="1"/>
</dbReference>
<evidence type="ECO:0000313" key="4">
    <source>
        <dbReference type="EMBL" id="QNN54179.1"/>
    </source>
</evidence>
<reference evidence="4 5" key="1">
    <citation type="submission" date="2020-08" db="EMBL/GenBank/DDBJ databases">
        <title>Genome sequence of Nocardioides mesophilus KACC 16243T.</title>
        <authorList>
            <person name="Hyun D.-W."/>
            <person name="Bae J.-W."/>
        </authorList>
    </citation>
    <scope>NUCLEOTIDE SEQUENCE [LARGE SCALE GENOMIC DNA]</scope>
    <source>
        <strain evidence="4 5">KACC 16243</strain>
    </source>
</reference>
<feature type="domain" description="Peptidoglycan binding-like" evidence="2">
    <location>
        <begin position="295"/>
        <end position="350"/>
    </location>
</feature>
<dbReference type="RefSeq" id="WP_187580019.1">
    <property type="nucleotide sequence ID" value="NZ_CP060713.1"/>
</dbReference>
<organism evidence="4 5">
    <name type="scientific">Nocardioides mesophilus</name>
    <dbReference type="NCBI Taxonomy" id="433659"/>
    <lineage>
        <taxon>Bacteria</taxon>
        <taxon>Bacillati</taxon>
        <taxon>Actinomycetota</taxon>
        <taxon>Actinomycetes</taxon>
        <taxon>Propionibacteriales</taxon>
        <taxon>Nocardioidaceae</taxon>
        <taxon>Nocardioides</taxon>
    </lineage>
</organism>
<protein>
    <submittedName>
        <fullName evidence="4">DUF1906 domain-containing protein</fullName>
    </submittedName>
</protein>
<dbReference type="InterPro" id="IPR036366">
    <property type="entry name" value="PGBDSf"/>
</dbReference>